<sequence length="502" mass="56855">MLRIVNTENGQVRGLPAADTRITSFKGIPFAAPPVGENRWRIPQPAENWQGIRDCFEFAPISIQDTPGLGDDIYCREWHVDPEIPMSEDCLYLNVWTNAKSADERKPVLVWFFGGAFQWGYTAEMEFDGERLARRDIVVVTVNYRLGALGFLCHHQLIKKQPDAPCNFGCLDQQAGLRWVRRNIANFGGDPDNITIAGQSAGGGSVMAQMACMDNEGDFKRAVVMSGMFGSPYEVNDFFLPQSLEQASQKGERLFEYLGVKTLEEARNLDADYIHSKYSELRNNGEMFFTIVQDGHFCTQDPMAAFRNGTRIRVPVMAGNTGDEFVECIQAADDDELTKKAKEYFGSRADEFLTFHEAKVRNDIGYSPVSSPELGTKTAFLGENKLNDPQNCYYYRFISDIPGEDAPGIFHSVDLWFFFETLAKCTRPFEGRHYDLARQMCDYWANFIKTGDPNGYDLNGNKLPEWKPYTNNDRSEMLFTCDGAKASTEQSDFVKFLLDTMK</sequence>
<comment type="similarity">
    <text evidence="1 3">Belongs to the type-B carboxylesterase/lipase family.</text>
</comment>
<protein>
    <recommendedName>
        <fullName evidence="3">Carboxylic ester hydrolase</fullName>
        <ecNumber evidence="3">3.1.1.-</ecNumber>
    </recommendedName>
</protein>
<evidence type="ECO:0000313" key="6">
    <source>
        <dbReference type="Proteomes" id="UP000183190"/>
    </source>
</evidence>
<dbReference type="InterPro" id="IPR029058">
    <property type="entry name" value="AB_hydrolase_fold"/>
</dbReference>
<feature type="domain" description="Carboxylesterase type B" evidence="4">
    <location>
        <begin position="388"/>
        <end position="484"/>
    </location>
</feature>
<evidence type="ECO:0000259" key="4">
    <source>
        <dbReference type="Pfam" id="PF00135"/>
    </source>
</evidence>
<organism evidence="5 6">
    <name type="scientific">Ruminococcus flavefaciens</name>
    <dbReference type="NCBI Taxonomy" id="1265"/>
    <lineage>
        <taxon>Bacteria</taxon>
        <taxon>Bacillati</taxon>
        <taxon>Bacillota</taxon>
        <taxon>Clostridia</taxon>
        <taxon>Eubacteriales</taxon>
        <taxon>Oscillospiraceae</taxon>
        <taxon>Ruminococcus</taxon>
    </lineage>
</organism>
<dbReference type="Proteomes" id="UP000183190">
    <property type="component" value="Unassembled WGS sequence"/>
</dbReference>
<evidence type="ECO:0000256" key="3">
    <source>
        <dbReference type="RuleBase" id="RU361235"/>
    </source>
</evidence>
<reference evidence="5 6" key="1">
    <citation type="submission" date="2016-10" db="EMBL/GenBank/DDBJ databases">
        <authorList>
            <person name="de Groot N.N."/>
        </authorList>
    </citation>
    <scope>NUCLEOTIDE SEQUENCE [LARGE SCALE GENOMIC DNA]</scope>
    <source>
        <strain evidence="5 6">YAD2003</strain>
    </source>
</reference>
<dbReference type="Pfam" id="PF00135">
    <property type="entry name" value="COesterase"/>
    <property type="match status" value="2"/>
</dbReference>
<dbReference type="GO" id="GO:0016787">
    <property type="term" value="F:hydrolase activity"/>
    <property type="evidence" value="ECO:0007669"/>
    <property type="project" value="UniProtKB-KW"/>
</dbReference>
<proteinExistence type="inferred from homology"/>
<dbReference type="Gene3D" id="3.40.50.1820">
    <property type="entry name" value="alpha/beta hydrolase"/>
    <property type="match status" value="1"/>
</dbReference>
<keyword evidence="2 3" id="KW-0378">Hydrolase</keyword>
<name>A0A1H6HR70_RUMFL</name>
<dbReference type="PANTHER" id="PTHR11559">
    <property type="entry name" value="CARBOXYLESTERASE"/>
    <property type="match status" value="1"/>
</dbReference>
<dbReference type="InterPro" id="IPR019826">
    <property type="entry name" value="Carboxylesterase_B_AS"/>
</dbReference>
<dbReference type="PROSITE" id="PS00122">
    <property type="entry name" value="CARBOXYLESTERASE_B_1"/>
    <property type="match status" value="1"/>
</dbReference>
<gene>
    <name evidence="5" type="ORF">SAMN02910265_00018</name>
</gene>
<dbReference type="RefSeq" id="WP_074713888.1">
    <property type="nucleotide sequence ID" value="NZ_FNWV01000001.1"/>
</dbReference>
<dbReference type="SUPFAM" id="SSF53474">
    <property type="entry name" value="alpha/beta-Hydrolases"/>
    <property type="match status" value="1"/>
</dbReference>
<evidence type="ECO:0000256" key="1">
    <source>
        <dbReference type="ARBA" id="ARBA00005964"/>
    </source>
</evidence>
<dbReference type="EC" id="3.1.1.-" evidence="3"/>
<dbReference type="InterPro" id="IPR050309">
    <property type="entry name" value="Type-B_Carboxylest/Lipase"/>
</dbReference>
<dbReference type="AlphaFoldDB" id="A0A1H6HR70"/>
<evidence type="ECO:0000256" key="2">
    <source>
        <dbReference type="ARBA" id="ARBA00022801"/>
    </source>
</evidence>
<evidence type="ECO:0000313" key="5">
    <source>
        <dbReference type="EMBL" id="SEH36620.1"/>
    </source>
</evidence>
<accession>A0A1H6HR70</accession>
<dbReference type="OrthoDB" id="9775851at2"/>
<dbReference type="EMBL" id="FNWV01000001">
    <property type="protein sequence ID" value="SEH36620.1"/>
    <property type="molecule type" value="Genomic_DNA"/>
</dbReference>
<feature type="domain" description="Carboxylesterase type B" evidence="4">
    <location>
        <begin position="4"/>
        <end position="350"/>
    </location>
</feature>
<dbReference type="InterPro" id="IPR002018">
    <property type="entry name" value="CarbesteraseB"/>
</dbReference>